<keyword evidence="2" id="KW-0732">Signal</keyword>
<feature type="chain" id="PRO_5043633869" evidence="2">
    <location>
        <begin position="27"/>
        <end position="327"/>
    </location>
</feature>
<dbReference type="Pfam" id="PF03401">
    <property type="entry name" value="TctC"/>
    <property type="match status" value="1"/>
</dbReference>
<evidence type="ECO:0000256" key="2">
    <source>
        <dbReference type="SAM" id="SignalP"/>
    </source>
</evidence>
<dbReference type="RefSeq" id="WP_307685558.1">
    <property type="nucleotide sequence ID" value="NZ_JAUSRD010000008.1"/>
</dbReference>
<reference evidence="3" key="1">
    <citation type="submission" date="2023-07" db="EMBL/GenBank/DDBJ databases">
        <title>Sorghum-associated microbial communities from plants grown in Nebraska, USA.</title>
        <authorList>
            <person name="Schachtman D."/>
        </authorList>
    </citation>
    <scope>NUCLEOTIDE SEQUENCE</scope>
    <source>
        <strain evidence="3">DS3754</strain>
    </source>
</reference>
<name>A0AAW8CVX5_9BURK</name>
<dbReference type="PANTHER" id="PTHR42928">
    <property type="entry name" value="TRICARBOXYLATE-BINDING PROTEIN"/>
    <property type="match status" value="1"/>
</dbReference>
<keyword evidence="3" id="KW-0675">Receptor</keyword>
<dbReference type="InterPro" id="IPR005064">
    <property type="entry name" value="BUG"/>
</dbReference>
<comment type="caution">
    <text evidence="3">The sequence shown here is derived from an EMBL/GenBank/DDBJ whole genome shotgun (WGS) entry which is preliminary data.</text>
</comment>
<evidence type="ECO:0000256" key="1">
    <source>
        <dbReference type="ARBA" id="ARBA00006987"/>
    </source>
</evidence>
<dbReference type="PIRSF" id="PIRSF017082">
    <property type="entry name" value="YflP"/>
    <property type="match status" value="1"/>
</dbReference>
<dbReference type="CDD" id="cd13578">
    <property type="entry name" value="PBP2_Bug27"/>
    <property type="match status" value="1"/>
</dbReference>
<proteinExistence type="inferred from homology"/>
<comment type="similarity">
    <text evidence="1">Belongs to the UPF0065 (bug) family.</text>
</comment>
<sequence>MPLITRSLLAALGAVAFLAVSTPSPAQDAYPNRPVKVIVALPAGGSVDMVARLVSQQLAADLGQPFVVDNKAGASGQIGTPLVARAAPDGYTLMVSPASFLTTNKSIFKTLPYNPETDFAPVTKLVNQAMVLVVRDKARFASVADVLAAAKANPGKLTYASSGDGSPQHLAGLMFESRTGTRLLHIPYKGGAPAITDLIGGVVDMVFAPLPEALPHIRGGKLHAVGVLSDKRAVSAPEIPTLREGGVEGVVLSAWIGLLAPAKTPRPILERLDKSVKALLMRGDAKARLLEVGMEPAPDDAKPLGQVIAEEIRVHAELVKAAGLVPQ</sequence>
<dbReference type="InterPro" id="IPR042100">
    <property type="entry name" value="Bug_dom1"/>
</dbReference>
<evidence type="ECO:0000313" key="4">
    <source>
        <dbReference type="Proteomes" id="UP001242045"/>
    </source>
</evidence>
<organism evidence="3 4">
    <name type="scientific">Variovorax boronicumulans</name>
    <dbReference type="NCBI Taxonomy" id="436515"/>
    <lineage>
        <taxon>Bacteria</taxon>
        <taxon>Pseudomonadati</taxon>
        <taxon>Pseudomonadota</taxon>
        <taxon>Betaproteobacteria</taxon>
        <taxon>Burkholderiales</taxon>
        <taxon>Comamonadaceae</taxon>
        <taxon>Variovorax</taxon>
    </lineage>
</organism>
<dbReference type="EMBL" id="JAUSRD010000008">
    <property type="protein sequence ID" value="MDP9894475.1"/>
    <property type="molecule type" value="Genomic_DNA"/>
</dbReference>
<dbReference type="PANTHER" id="PTHR42928:SF5">
    <property type="entry name" value="BLR1237 PROTEIN"/>
    <property type="match status" value="1"/>
</dbReference>
<feature type="signal peptide" evidence="2">
    <location>
        <begin position="1"/>
        <end position="26"/>
    </location>
</feature>
<dbReference type="Proteomes" id="UP001242045">
    <property type="component" value="Unassembled WGS sequence"/>
</dbReference>
<dbReference type="SUPFAM" id="SSF53850">
    <property type="entry name" value="Periplasmic binding protein-like II"/>
    <property type="match status" value="1"/>
</dbReference>
<dbReference type="Gene3D" id="3.40.190.150">
    <property type="entry name" value="Bordetella uptake gene, domain 1"/>
    <property type="match status" value="1"/>
</dbReference>
<dbReference type="Gene3D" id="3.40.190.10">
    <property type="entry name" value="Periplasmic binding protein-like II"/>
    <property type="match status" value="1"/>
</dbReference>
<dbReference type="AlphaFoldDB" id="A0AAW8CVX5"/>
<evidence type="ECO:0000313" key="3">
    <source>
        <dbReference type="EMBL" id="MDP9894475.1"/>
    </source>
</evidence>
<gene>
    <name evidence="3" type="ORF">J2W31_003599</name>
</gene>
<accession>A0AAW8CVX5</accession>
<protein>
    <submittedName>
        <fullName evidence="3">Tripartite-type tricarboxylate transporter receptor subunit TctC</fullName>
    </submittedName>
</protein>